<dbReference type="InterPro" id="IPR006675">
    <property type="entry name" value="HDIG_dom"/>
</dbReference>
<dbReference type="EMBL" id="CP001674">
    <property type="protein sequence ID" value="ACT51725.1"/>
    <property type="molecule type" value="Genomic_DNA"/>
</dbReference>
<dbReference type="OrthoDB" id="9770715at2"/>
<dbReference type="PANTHER" id="PTHR33525:SF6">
    <property type="entry name" value="HDOD DOMAIN-CONTAINING PROTEIN"/>
    <property type="match status" value="1"/>
</dbReference>
<dbReference type="PANTHER" id="PTHR33525">
    <property type="match status" value="1"/>
</dbReference>
<evidence type="ECO:0000259" key="1">
    <source>
        <dbReference type="PROSITE" id="PS51833"/>
    </source>
</evidence>
<dbReference type="eggNOG" id="COG1639">
    <property type="taxonomic scope" value="Bacteria"/>
</dbReference>
<dbReference type="RefSeq" id="WP_015830985.1">
    <property type="nucleotide sequence ID" value="NC_012969.1"/>
</dbReference>
<feature type="domain" description="HDOD" evidence="1">
    <location>
        <begin position="14"/>
        <end position="207"/>
    </location>
</feature>
<dbReference type="SUPFAM" id="SSF109604">
    <property type="entry name" value="HD-domain/PDEase-like"/>
    <property type="match status" value="1"/>
</dbReference>
<dbReference type="PROSITE" id="PS51833">
    <property type="entry name" value="HDOD"/>
    <property type="match status" value="1"/>
</dbReference>
<dbReference type="KEGG" id="mei:Msip34_2488"/>
<dbReference type="InterPro" id="IPR013976">
    <property type="entry name" value="HDOD"/>
</dbReference>
<dbReference type="Pfam" id="PF08668">
    <property type="entry name" value="HDOD"/>
    <property type="match status" value="1"/>
</dbReference>
<protein>
    <submittedName>
        <fullName evidence="2">Putative signal transduction protein</fullName>
    </submittedName>
</protein>
<keyword evidence="3" id="KW-1185">Reference proteome</keyword>
<dbReference type="CDD" id="cd00077">
    <property type="entry name" value="HDc"/>
    <property type="match status" value="1"/>
</dbReference>
<reference evidence="2 3" key="2">
    <citation type="journal article" date="2011" name="J. Bacteriol.">
        <title>Genomes of three methylotrophs from a single niche uncover genetic and metabolic divergence of Methylophilaceae.</title>
        <authorList>
            <person name="Lapidus A."/>
            <person name="Clum A."/>
            <person name="Labutti K."/>
            <person name="Kaluzhnaya M.G."/>
            <person name="Lim S."/>
            <person name="Beck D.A."/>
            <person name="Glavina Del Rio T."/>
            <person name="Nolan M."/>
            <person name="Mavromatis K."/>
            <person name="Huntemann M."/>
            <person name="Lucas S."/>
            <person name="Lidstrom M.E."/>
            <person name="Ivanova N."/>
            <person name="Chistoserdova L."/>
        </authorList>
    </citation>
    <scope>NUCLEOTIDE SEQUENCE [LARGE SCALE GENOMIC DNA]</scope>
    <source>
        <strain evidence="2 3">SIP3-4</strain>
    </source>
</reference>
<dbReference type="HOGENOM" id="CLU_048246_3_0_4"/>
<gene>
    <name evidence="2" type="ordered locus">Msip34_2488</name>
</gene>
<accession>C6XAV5</accession>
<dbReference type="Gene3D" id="1.10.3210.10">
    <property type="entry name" value="Hypothetical protein af1432"/>
    <property type="match status" value="1"/>
</dbReference>
<name>C6XAV5_METGS</name>
<proteinExistence type="predicted"/>
<reference evidence="3" key="1">
    <citation type="submission" date="2009-07" db="EMBL/GenBank/DDBJ databases">
        <title>Complete sequence of chromosome of Methylovorus sp. SIP3-4.</title>
        <authorList>
            <person name="Lucas S."/>
            <person name="Copeland A."/>
            <person name="Lapidus A."/>
            <person name="Glavina del Rio T."/>
            <person name="Tice H."/>
            <person name="Bruce D."/>
            <person name="Goodwin L."/>
            <person name="Pitluck S."/>
            <person name="Clum A."/>
            <person name="Larimer F."/>
            <person name="Land M."/>
            <person name="Hauser L."/>
            <person name="Kyrpides N."/>
            <person name="Mikhailova N."/>
            <person name="Kayluzhnaya M."/>
            <person name="Chistoserdova L."/>
        </authorList>
    </citation>
    <scope>NUCLEOTIDE SEQUENCE [LARGE SCALE GENOMIC DNA]</scope>
    <source>
        <strain evidence="3">SIP3-4</strain>
    </source>
</reference>
<dbReference type="InterPro" id="IPR003607">
    <property type="entry name" value="HD/PDEase_dom"/>
</dbReference>
<dbReference type="STRING" id="582744.Msip34_2488"/>
<dbReference type="NCBIfam" id="TIGR00277">
    <property type="entry name" value="HDIG"/>
    <property type="match status" value="1"/>
</dbReference>
<sequence>MDVVDKFFHSILNLPTLPKVVQEVILMLDNEDVDLGELGARIAHDQVLSAKVLRMANSSYYGVSRTIKTIPDAISVIGVSKLRTLVIASGVTGTFTTLPGLDINRFWRHSLVTAAVAGKISQELKKPTETAYLAALMHSIGQLLIHIVFPIQAAEIDEECKGLSVIERKALENATLGLDHCQVGAELARRWNFPEDIQRVIRYYADPLDKMACDLAPVVFMAAHIAFGLENLEESAHIAETLKPEVAKALGVDRIEWIERIDSYRPLIPEAESFL</sequence>
<dbReference type="AlphaFoldDB" id="C6XAV5"/>
<dbReference type="Proteomes" id="UP000002743">
    <property type="component" value="Chromosome"/>
</dbReference>
<organism evidence="2 3">
    <name type="scientific">Methylovorus glucosotrophus (strain SIP3-4)</name>
    <dbReference type="NCBI Taxonomy" id="582744"/>
    <lineage>
        <taxon>Bacteria</taxon>
        <taxon>Pseudomonadati</taxon>
        <taxon>Pseudomonadota</taxon>
        <taxon>Betaproteobacteria</taxon>
        <taxon>Nitrosomonadales</taxon>
        <taxon>Methylophilaceae</taxon>
        <taxon>Methylovorus</taxon>
    </lineage>
</organism>
<dbReference type="InterPro" id="IPR052340">
    <property type="entry name" value="RNase_Y/CdgJ"/>
</dbReference>
<evidence type="ECO:0000313" key="3">
    <source>
        <dbReference type="Proteomes" id="UP000002743"/>
    </source>
</evidence>
<evidence type="ECO:0000313" key="2">
    <source>
        <dbReference type="EMBL" id="ACT51725.1"/>
    </source>
</evidence>